<keyword evidence="3" id="KW-0819">tRNA processing</keyword>
<evidence type="ECO:0000313" key="11">
    <source>
        <dbReference type="EMBL" id="MBE5034680.1"/>
    </source>
</evidence>
<dbReference type="PANTHER" id="PTHR46173:SF1">
    <property type="entry name" value="CCA TRNA NUCLEOTIDYLTRANSFERASE 1, MITOCHONDRIAL"/>
    <property type="match status" value="1"/>
</dbReference>
<dbReference type="InterPro" id="IPR002646">
    <property type="entry name" value="PolA_pol_head_dom"/>
</dbReference>
<keyword evidence="6" id="KW-0547">Nucleotide-binding</keyword>
<evidence type="ECO:0000256" key="7">
    <source>
        <dbReference type="ARBA" id="ARBA00022842"/>
    </source>
</evidence>
<dbReference type="PANTHER" id="PTHR46173">
    <property type="entry name" value="CCA TRNA NUCLEOTIDYLTRANSFERASE 1, MITOCHONDRIAL"/>
    <property type="match status" value="1"/>
</dbReference>
<name>A0ABR9QUZ1_9FIRM</name>
<evidence type="ECO:0000259" key="9">
    <source>
        <dbReference type="Pfam" id="PF01743"/>
    </source>
</evidence>
<dbReference type="InterPro" id="IPR032828">
    <property type="entry name" value="PolyA_RNA-bd"/>
</dbReference>
<dbReference type="Pfam" id="PF12627">
    <property type="entry name" value="PolyA_pol_RNAbd"/>
    <property type="match status" value="1"/>
</dbReference>
<dbReference type="SUPFAM" id="SSF81891">
    <property type="entry name" value="Poly A polymerase C-terminal region-like"/>
    <property type="match status" value="1"/>
</dbReference>
<dbReference type="Gene3D" id="1.10.246.80">
    <property type="match status" value="1"/>
</dbReference>
<proteinExistence type="inferred from homology"/>
<evidence type="ECO:0000256" key="6">
    <source>
        <dbReference type="ARBA" id="ARBA00022741"/>
    </source>
</evidence>
<evidence type="ECO:0000313" key="12">
    <source>
        <dbReference type="Proteomes" id="UP001516588"/>
    </source>
</evidence>
<evidence type="ECO:0000259" key="10">
    <source>
        <dbReference type="Pfam" id="PF12627"/>
    </source>
</evidence>
<accession>A0ABR9QUZ1</accession>
<comment type="caution">
    <text evidence="11">The sequence shown here is derived from an EMBL/GenBank/DDBJ whole genome shotgun (WGS) entry which is preliminary data.</text>
</comment>
<dbReference type="Proteomes" id="UP001516588">
    <property type="component" value="Unassembled WGS sequence"/>
</dbReference>
<feature type="domain" description="tRNA nucleotidyltransferase/poly(A) polymerase RNA and SrmB- binding" evidence="10">
    <location>
        <begin position="198"/>
        <end position="247"/>
    </location>
</feature>
<protein>
    <submittedName>
        <fullName evidence="11">CCA tRNA nucleotidyltransferase</fullName>
    </submittedName>
</protein>
<comment type="cofactor">
    <cofactor evidence="1">
        <name>Mg(2+)</name>
        <dbReference type="ChEBI" id="CHEBI:18420"/>
    </cofactor>
</comment>
<keyword evidence="5" id="KW-0479">Metal-binding</keyword>
<evidence type="ECO:0000256" key="4">
    <source>
        <dbReference type="ARBA" id="ARBA00022695"/>
    </source>
</evidence>
<dbReference type="Pfam" id="PF01743">
    <property type="entry name" value="PolyA_pol"/>
    <property type="match status" value="1"/>
</dbReference>
<evidence type="ECO:0000256" key="5">
    <source>
        <dbReference type="ARBA" id="ARBA00022723"/>
    </source>
</evidence>
<evidence type="ECO:0000256" key="8">
    <source>
        <dbReference type="RuleBase" id="RU003953"/>
    </source>
</evidence>
<organism evidence="11 12">
    <name type="scientific">Gallibacter intestinalis</name>
    <dbReference type="NCBI Taxonomy" id="2779356"/>
    <lineage>
        <taxon>Bacteria</taxon>
        <taxon>Bacillati</taxon>
        <taxon>Bacillota</taxon>
        <taxon>Clostridia</taxon>
        <taxon>Eubacteriales</taxon>
        <taxon>Eubacteriaceae</taxon>
        <taxon>Gallibacter</taxon>
    </lineage>
</organism>
<comment type="similarity">
    <text evidence="8">Belongs to the tRNA nucleotidyltransferase/poly(A) polymerase family.</text>
</comment>
<evidence type="ECO:0000256" key="2">
    <source>
        <dbReference type="ARBA" id="ARBA00022679"/>
    </source>
</evidence>
<dbReference type="EMBL" id="JADCKA010000001">
    <property type="protein sequence ID" value="MBE5034680.1"/>
    <property type="molecule type" value="Genomic_DNA"/>
</dbReference>
<dbReference type="SUPFAM" id="SSF81301">
    <property type="entry name" value="Nucleotidyltransferase"/>
    <property type="match status" value="1"/>
</dbReference>
<dbReference type="Gene3D" id="3.30.460.10">
    <property type="entry name" value="Beta Polymerase, domain 2"/>
    <property type="match status" value="1"/>
</dbReference>
<gene>
    <name evidence="11" type="ORF">INF20_00050</name>
</gene>
<keyword evidence="2 8" id="KW-0808">Transferase</keyword>
<dbReference type="InterPro" id="IPR050264">
    <property type="entry name" value="Bact_CCA-adding_enz_type3_sf"/>
</dbReference>
<keyword evidence="8" id="KW-0694">RNA-binding</keyword>
<feature type="domain" description="Poly A polymerase head" evidence="9">
    <location>
        <begin position="35"/>
        <end position="164"/>
    </location>
</feature>
<sequence>MKTDEFTRKRIKPMLKLPGYIEKIMAELRKEGYACFVVGGAVRDMMAGEKPWDWDLATDAPLGNVLKIFPKATVISEELSVVRIRSAEDEKNDEADLGYVDVARLRKEKYAPESFGIPSEIIFTNSIESDLERRDFTVNAMACSIEVELIDPYGGAEDVSKRVLKMVGEPLTRLEEDPVRILRAIRLVAERNYSFSGSLQRAIAEKADLLIHISKDRVRDEFVRIVTGENAAKAIEVAEDAGVLKWITGIDKPLKRLKPLQLLNPNSYSNISERNAATLKDYRILLSLCVFYRRYFEEDALEAIEYLNYSGKTAKVIKDAIMTGNRLSNISDKFELKEYIAEYGFEFYDLMEDVLRIEEESDSKAAKMRRARLEAAAEIQRENDPLTIKDLAVNGDDITKLGATGKTVGLVLEHLAKQVRRNPEINDREKLLKIAEEMMKWNLK</sequence>
<evidence type="ECO:0000256" key="3">
    <source>
        <dbReference type="ARBA" id="ARBA00022694"/>
    </source>
</evidence>
<keyword evidence="4" id="KW-0548">Nucleotidyltransferase</keyword>
<evidence type="ECO:0000256" key="1">
    <source>
        <dbReference type="ARBA" id="ARBA00001946"/>
    </source>
</evidence>
<keyword evidence="7" id="KW-0460">Magnesium</keyword>
<dbReference type="InterPro" id="IPR043519">
    <property type="entry name" value="NT_sf"/>
</dbReference>
<dbReference type="Gene3D" id="1.10.3090.10">
    <property type="entry name" value="cca-adding enzyme, domain 2"/>
    <property type="match status" value="1"/>
</dbReference>
<keyword evidence="12" id="KW-1185">Reference proteome</keyword>
<dbReference type="CDD" id="cd05398">
    <property type="entry name" value="NT_ClassII-CCAase"/>
    <property type="match status" value="1"/>
</dbReference>
<reference evidence="11 12" key="1">
    <citation type="submission" date="2020-10" db="EMBL/GenBank/DDBJ databases">
        <title>ChiBAC.</title>
        <authorList>
            <person name="Zenner C."/>
            <person name="Hitch T.C.A."/>
            <person name="Clavel T."/>
        </authorList>
    </citation>
    <scope>NUCLEOTIDE SEQUENCE [LARGE SCALE GENOMIC DNA]</scope>
    <source>
        <strain evidence="11 12">DSM 108706</strain>
    </source>
</reference>